<name>A0A643C356_BALPH</name>
<dbReference type="SUPFAM" id="SSF54928">
    <property type="entry name" value="RNA-binding domain, RBD"/>
    <property type="match status" value="2"/>
</dbReference>
<dbReference type="FunFam" id="3.30.70.330:FF:000003">
    <property type="entry name" value="Polyadenylate-binding protein"/>
    <property type="match status" value="1"/>
</dbReference>
<dbReference type="GO" id="GO:0003723">
    <property type="term" value="F:RNA binding"/>
    <property type="evidence" value="ECO:0007669"/>
    <property type="project" value="UniProtKB-UniRule"/>
</dbReference>
<dbReference type="PANTHER" id="PTHR24012">
    <property type="entry name" value="RNA BINDING PROTEIN"/>
    <property type="match status" value="1"/>
</dbReference>
<dbReference type="OrthoDB" id="19742at2759"/>
<sequence length="559" mass="62043">MSALVPHFETSSLYLGDLHPEVNEAMMYEKFSTAGPILSLRACRDLAHVNFLLRTDTEWTLDTMNFGIINGKPLRITWSQHDPSLCKSGVGNIFIKNLAKSIDDKSLYDTFSVFGNIIFCKVVTDENGSRGFGFVHFEKSEAARRAIAKMNRILLKGSRVFAGQFKPRKEREAELRAQANIFTNVYIKNFGDAIDDECLKEVLGEFGSVLSVRVMTDENGKSKSFGFVSFENFEKAQKTIEGMNGKVLNGNQVYVGRAQNKAERQSELKHKFEQIKQGKLTSTRVMMEAGCSKGFGFVSNTSPEEANKAVMAMNGKIVITKPLYVAGTKQGGAPGSPHQELYGESGGSERWRLFYTQHSQGSSNIIIFNVEVHIFVRLCSGPNIIHPEYIGYSIHSAAAAPKISFSTSRPLQVQGAKSACQITNRTTQTMAVHPQTSASGPRTNRRFKKVSGVAGVCSPLKFKVGRPASIQKPVPVCIQGHDMLNVSILASASTQKMILAEKLVPLVQSIHPTLEKSLEYFWRWIMLKFFICSNILSFYMPKLMNSSLLCNPTKLKILS</sequence>
<feature type="domain" description="RRM" evidence="4">
    <location>
        <begin position="91"/>
        <end position="167"/>
    </location>
</feature>
<feature type="domain" description="RRM" evidence="4">
    <location>
        <begin position="251"/>
        <end position="330"/>
    </location>
</feature>
<organism evidence="5 6">
    <name type="scientific">Balaenoptera physalus</name>
    <name type="common">Fin whale</name>
    <name type="synonym">Balaena physalus</name>
    <dbReference type="NCBI Taxonomy" id="9770"/>
    <lineage>
        <taxon>Eukaryota</taxon>
        <taxon>Metazoa</taxon>
        <taxon>Chordata</taxon>
        <taxon>Craniata</taxon>
        <taxon>Vertebrata</taxon>
        <taxon>Euteleostomi</taxon>
        <taxon>Mammalia</taxon>
        <taxon>Eutheria</taxon>
        <taxon>Laurasiatheria</taxon>
        <taxon>Artiodactyla</taxon>
        <taxon>Whippomorpha</taxon>
        <taxon>Cetacea</taxon>
        <taxon>Mysticeti</taxon>
        <taxon>Balaenopteridae</taxon>
        <taxon>Balaenoptera</taxon>
    </lineage>
</organism>
<dbReference type="Gene3D" id="3.30.70.330">
    <property type="match status" value="4"/>
</dbReference>
<dbReference type="InterPro" id="IPR035979">
    <property type="entry name" value="RBD_domain_sf"/>
</dbReference>
<reference evidence="5 6" key="1">
    <citation type="journal article" date="2019" name="PLoS ONE">
        <title>Genomic analyses reveal an absence of contemporary introgressive admixture between fin whales and blue whales, despite known hybrids.</title>
        <authorList>
            <person name="Westbury M.V."/>
            <person name="Petersen B."/>
            <person name="Lorenzen E.D."/>
        </authorList>
    </citation>
    <scope>NUCLEOTIDE SEQUENCE [LARGE SCALE GENOMIC DNA]</scope>
    <source>
        <strain evidence="5">FinWhale-01</strain>
    </source>
</reference>
<dbReference type="EMBL" id="SGJD01002807">
    <property type="protein sequence ID" value="KAB0394368.1"/>
    <property type="molecule type" value="Genomic_DNA"/>
</dbReference>
<evidence type="ECO:0000313" key="6">
    <source>
        <dbReference type="Proteomes" id="UP000437017"/>
    </source>
</evidence>
<dbReference type="Pfam" id="PF00076">
    <property type="entry name" value="RRM_1"/>
    <property type="match status" value="4"/>
</dbReference>
<evidence type="ECO:0000313" key="5">
    <source>
        <dbReference type="EMBL" id="KAB0394368.1"/>
    </source>
</evidence>
<dbReference type="FunFam" id="3.30.70.330:FF:000049">
    <property type="entry name" value="Polyadenylate-binding protein"/>
    <property type="match status" value="1"/>
</dbReference>
<evidence type="ECO:0000256" key="1">
    <source>
        <dbReference type="ARBA" id="ARBA00022737"/>
    </source>
</evidence>
<keyword evidence="6" id="KW-1185">Reference proteome</keyword>
<dbReference type="SMART" id="SM00360">
    <property type="entry name" value="RRM"/>
    <property type="match status" value="4"/>
</dbReference>
<gene>
    <name evidence="5" type="ORF">E2I00_012798</name>
</gene>
<dbReference type="CDD" id="cd12380">
    <property type="entry name" value="RRM3_I_PABPs"/>
    <property type="match status" value="1"/>
</dbReference>
<dbReference type="InterPro" id="IPR045305">
    <property type="entry name" value="RRM2_I_PABPs"/>
</dbReference>
<evidence type="ECO:0000256" key="2">
    <source>
        <dbReference type="ARBA" id="ARBA00022884"/>
    </source>
</evidence>
<keyword evidence="1" id="KW-0677">Repeat</keyword>
<keyword evidence="2 3" id="KW-0694">RNA-binding</keyword>
<feature type="domain" description="RRM" evidence="4">
    <location>
        <begin position="183"/>
        <end position="260"/>
    </location>
</feature>
<protein>
    <recommendedName>
        <fullName evidence="4">RRM domain-containing protein</fullName>
    </recommendedName>
</protein>
<feature type="domain" description="RRM" evidence="4">
    <location>
        <begin position="11"/>
        <end position="81"/>
    </location>
</feature>
<dbReference type="AlphaFoldDB" id="A0A643C356"/>
<dbReference type="PROSITE" id="PS50102">
    <property type="entry name" value="RRM"/>
    <property type="match status" value="4"/>
</dbReference>
<dbReference type="InterPro" id="IPR000504">
    <property type="entry name" value="RRM_dom"/>
</dbReference>
<evidence type="ECO:0000256" key="3">
    <source>
        <dbReference type="PROSITE-ProRule" id="PRU00176"/>
    </source>
</evidence>
<dbReference type="Proteomes" id="UP000437017">
    <property type="component" value="Unassembled WGS sequence"/>
</dbReference>
<dbReference type="CDD" id="cd12379">
    <property type="entry name" value="RRM2_I_PABPs"/>
    <property type="match status" value="1"/>
</dbReference>
<dbReference type="InterPro" id="IPR012677">
    <property type="entry name" value="Nucleotide-bd_a/b_plait_sf"/>
</dbReference>
<evidence type="ECO:0000259" key="4">
    <source>
        <dbReference type="PROSITE" id="PS50102"/>
    </source>
</evidence>
<proteinExistence type="predicted"/>
<comment type="caution">
    <text evidence="5">The sequence shown here is derived from an EMBL/GenBank/DDBJ whole genome shotgun (WGS) entry which is preliminary data.</text>
</comment>
<accession>A0A643C356</accession>